<dbReference type="Gene3D" id="2.30.110.10">
    <property type="entry name" value="Electron Transport, Fmn-binding Protein, Chain A"/>
    <property type="match status" value="1"/>
</dbReference>
<dbReference type="RefSeq" id="WP_184758933.1">
    <property type="nucleotide sequence ID" value="NZ_BAABEK010000110.1"/>
</dbReference>
<name>A0A7W7S4D9_9ACTN</name>
<dbReference type="SMART" id="SM00530">
    <property type="entry name" value="HTH_XRE"/>
    <property type="match status" value="1"/>
</dbReference>
<dbReference type="InterPro" id="IPR010982">
    <property type="entry name" value="Lambda_DNA-bd_dom_sf"/>
</dbReference>
<dbReference type="PROSITE" id="PS50943">
    <property type="entry name" value="HTH_CROC1"/>
    <property type="match status" value="1"/>
</dbReference>
<gene>
    <name evidence="2" type="ORF">FHR32_007443</name>
</gene>
<dbReference type="InterPro" id="IPR001387">
    <property type="entry name" value="Cro/C1-type_HTH"/>
</dbReference>
<reference evidence="2 3" key="1">
    <citation type="submission" date="2020-08" db="EMBL/GenBank/DDBJ databases">
        <title>Sequencing the genomes of 1000 actinobacteria strains.</title>
        <authorList>
            <person name="Klenk H.-P."/>
        </authorList>
    </citation>
    <scope>NUCLEOTIDE SEQUENCE [LARGE SCALE GENOMIC DNA]</scope>
    <source>
        <strain evidence="2 3">DSM 43023</strain>
    </source>
</reference>
<evidence type="ECO:0000313" key="2">
    <source>
        <dbReference type="EMBL" id="MBB4943043.1"/>
    </source>
</evidence>
<dbReference type="Pfam" id="PF12900">
    <property type="entry name" value="Pyridox_ox_2"/>
    <property type="match status" value="1"/>
</dbReference>
<accession>A0A7W7S4D9</accession>
<keyword evidence="3" id="KW-1185">Reference proteome</keyword>
<dbReference type="InterPro" id="IPR012349">
    <property type="entry name" value="Split_barrel_FMN-bd"/>
</dbReference>
<dbReference type="Pfam" id="PF13560">
    <property type="entry name" value="HTH_31"/>
    <property type="match status" value="1"/>
</dbReference>
<dbReference type="GO" id="GO:0003677">
    <property type="term" value="F:DNA binding"/>
    <property type="evidence" value="ECO:0007669"/>
    <property type="project" value="InterPro"/>
</dbReference>
<evidence type="ECO:0000259" key="1">
    <source>
        <dbReference type="PROSITE" id="PS50943"/>
    </source>
</evidence>
<feature type="domain" description="HTH cro/C1-type" evidence="1">
    <location>
        <begin position="19"/>
        <end position="69"/>
    </location>
</feature>
<dbReference type="SUPFAM" id="SSF50475">
    <property type="entry name" value="FMN-binding split barrel"/>
    <property type="match status" value="1"/>
</dbReference>
<dbReference type="InterPro" id="IPR024747">
    <property type="entry name" value="Pyridox_Oxase-rel"/>
</dbReference>
<dbReference type="EMBL" id="JACHJU010000004">
    <property type="protein sequence ID" value="MBB4943043.1"/>
    <property type="molecule type" value="Genomic_DNA"/>
</dbReference>
<organism evidence="2 3">
    <name type="scientific">Streptosporangium album</name>
    <dbReference type="NCBI Taxonomy" id="47479"/>
    <lineage>
        <taxon>Bacteria</taxon>
        <taxon>Bacillati</taxon>
        <taxon>Actinomycetota</taxon>
        <taxon>Actinomycetes</taxon>
        <taxon>Streptosporangiales</taxon>
        <taxon>Streptosporangiaceae</taxon>
        <taxon>Streptosporangium</taxon>
    </lineage>
</organism>
<evidence type="ECO:0000313" key="3">
    <source>
        <dbReference type="Proteomes" id="UP000534286"/>
    </source>
</evidence>
<proteinExistence type="predicted"/>
<dbReference type="SUPFAM" id="SSF47413">
    <property type="entry name" value="lambda repressor-like DNA-binding domains"/>
    <property type="match status" value="1"/>
</dbReference>
<dbReference type="AlphaFoldDB" id="A0A7W7S4D9"/>
<dbReference type="Proteomes" id="UP000534286">
    <property type="component" value="Unassembled WGS sequence"/>
</dbReference>
<dbReference type="Gene3D" id="1.10.260.40">
    <property type="entry name" value="lambda repressor-like DNA-binding domains"/>
    <property type="match status" value="1"/>
</dbReference>
<sequence length="224" mass="23761">MTGRMTAPGDLGRRVAWRREAMGLSREQLAGRARIDAGYLGYLEESAASPAAETVHRLAVALETSTEELLGQTADLPPGRGGAAPHAGLERLDPQECLRLISPGGVGRIAFDDLGGPVILPVNYALHDGSVVFRTAFGGPLDDTLRTGLQGVELKVAFEVDRIDDARREGWSVLLRGGIHHASSEAERATAGASGVEPWAGGERGLYVRIAPTEITGRRIRHAG</sequence>
<dbReference type="CDD" id="cd00093">
    <property type="entry name" value="HTH_XRE"/>
    <property type="match status" value="1"/>
</dbReference>
<protein>
    <submittedName>
        <fullName evidence="2">Transcriptional regulator with XRE-family HTH domain</fullName>
    </submittedName>
</protein>
<comment type="caution">
    <text evidence="2">The sequence shown here is derived from an EMBL/GenBank/DDBJ whole genome shotgun (WGS) entry which is preliminary data.</text>
</comment>